<evidence type="ECO:0000313" key="1">
    <source>
        <dbReference type="EMBL" id="SVA68156.1"/>
    </source>
</evidence>
<organism evidence="1">
    <name type="scientific">marine metagenome</name>
    <dbReference type="NCBI Taxonomy" id="408172"/>
    <lineage>
        <taxon>unclassified sequences</taxon>
        <taxon>metagenomes</taxon>
        <taxon>ecological metagenomes</taxon>
    </lineage>
</organism>
<proteinExistence type="predicted"/>
<sequence length="32" mass="3814">MFLNIVFYFYKIESIQSNIKLHKQKTPLLGKA</sequence>
<reference evidence="1" key="1">
    <citation type="submission" date="2018-05" db="EMBL/GenBank/DDBJ databases">
        <authorList>
            <person name="Lanie J.A."/>
            <person name="Ng W.-L."/>
            <person name="Kazmierczak K.M."/>
            <person name="Andrzejewski T.M."/>
            <person name="Davidsen T.M."/>
            <person name="Wayne K.J."/>
            <person name="Tettelin H."/>
            <person name="Glass J.I."/>
            <person name="Rusch D."/>
            <person name="Podicherti R."/>
            <person name="Tsui H.-C.T."/>
            <person name="Winkler M.E."/>
        </authorList>
    </citation>
    <scope>NUCLEOTIDE SEQUENCE</scope>
</reference>
<dbReference type="AlphaFoldDB" id="A0A381XTN1"/>
<protein>
    <submittedName>
        <fullName evidence="1">Uncharacterized protein</fullName>
    </submittedName>
</protein>
<accession>A0A381XTN1</accession>
<name>A0A381XTN1_9ZZZZ</name>
<gene>
    <name evidence="1" type="ORF">METZ01_LOCUS121010</name>
</gene>
<dbReference type="EMBL" id="UINC01016357">
    <property type="protein sequence ID" value="SVA68156.1"/>
    <property type="molecule type" value="Genomic_DNA"/>
</dbReference>